<protein>
    <submittedName>
        <fullName evidence="1">13673_t:CDS:1</fullName>
    </submittedName>
</protein>
<evidence type="ECO:0000313" key="2">
    <source>
        <dbReference type="Proteomes" id="UP000789570"/>
    </source>
</evidence>
<dbReference type="AlphaFoldDB" id="A0A9N9C8R8"/>
<comment type="caution">
    <text evidence="1">The sequence shown here is derived from an EMBL/GenBank/DDBJ whole genome shotgun (WGS) entry which is preliminary data.</text>
</comment>
<dbReference type="OrthoDB" id="2417767at2759"/>
<reference evidence="1" key="1">
    <citation type="submission" date="2021-06" db="EMBL/GenBank/DDBJ databases">
        <authorList>
            <person name="Kallberg Y."/>
            <person name="Tangrot J."/>
            <person name="Rosling A."/>
        </authorList>
    </citation>
    <scope>NUCLEOTIDE SEQUENCE</scope>
    <source>
        <strain evidence="1">UK204</strain>
    </source>
</reference>
<dbReference type="EMBL" id="CAJVPQ010002316">
    <property type="protein sequence ID" value="CAG8592261.1"/>
    <property type="molecule type" value="Genomic_DNA"/>
</dbReference>
<keyword evidence="2" id="KW-1185">Reference proteome</keyword>
<gene>
    <name evidence="1" type="ORF">FCALED_LOCUS8155</name>
</gene>
<name>A0A9N9C8R8_9GLOM</name>
<organism evidence="1 2">
    <name type="scientific">Funneliformis caledonium</name>
    <dbReference type="NCBI Taxonomy" id="1117310"/>
    <lineage>
        <taxon>Eukaryota</taxon>
        <taxon>Fungi</taxon>
        <taxon>Fungi incertae sedis</taxon>
        <taxon>Mucoromycota</taxon>
        <taxon>Glomeromycotina</taxon>
        <taxon>Glomeromycetes</taxon>
        <taxon>Glomerales</taxon>
        <taxon>Glomeraceae</taxon>
        <taxon>Funneliformis</taxon>
    </lineage>
</organism>
<proteinExistence type="predicted"/>
<accession>A0A9N9C8R8</accession>
<sequence length="85" mass="9580">MVMMIPKVLPIPFPQQSSTINRRRDLFDIPSYAGSIDEELPPYEGFSLPKYHHIINENISSNGGDQGSIASPQETIQMNVLHRLT</sequence>
<dbReference type="Proteomes" id="UP000789570">
    <property type="component" value="Unassembled WGS sequence"/>
</dbReference>
<evidence type="ECO:0000313" key="1">
    <source>
        <dbReference type="EMBL" id="CAG8592261.1"/>
    </source>
</evidence>